<keyword evidence="1" id="KW-0547">Nucleotide-binding</keyword>
<dbReference type="GO" id="GO:0006897">
    <property type="term" value="P:endocytosis"/>
    <property type="evidence" value="ECO:0007669"/>
    <property type="project" value="TreeGrafter"/>
</dbReference>
<feature type="compositionally biased region" description="Low complexity" evidence="3">
    <location>
        <begin position="642"/>
        <end position="658"/>
    </location>
</feature>
<dbReference type="GO" id="GO:0005525">
    <property type="term" value="F:GTP binding"/>
    <property type="evidence" value="ECO:0007669"/>
    <property type="project" value="InterPro"/>
</dbReference>
<dbReference type="PROSITE" id="PS50106">
    <property type="entry name" value="PDZ"/>
    <property type="match status" value="1"/>
</dbReference>
<dbReference type="GO" id="GO:0005874">
    <property type="term" value="C:microtubule"/>
    <property type="evidence" value="ECO:0007669"/>
    <property type="project" value="TreeGrafter"/>
</dbReference>
<dbReference type="GO" id="GO:0000266">
    <property type="term" value="P:mitochondrial fission"/>
    <property type="evidence" value="ECO:0007669"/>
    <property type="project" value="TreeGrafter"/>
</dbReference>
<gene>
    <name evidence="6" type="ORF">CTAYLR_009067</name>
</gene>
<keyword evidence="2" id="KW-0342">GTP-binding</keyword>
<feature type="region of interest" description="Disordered" evidence="3">
    <location>
        <begin position="633"/>
        <end position="658"/>
    </location>
</feature>
<evidence type="ECO:0000256" key="2">
    <source>
        <dbReference type="ARBA" id="ARBA00023134"/>
    </source>
</evidence>
<dbReference type="Gene3D" id="3.40.50.300">
    <property type="entry name" value="P-loop containing nucleotide triphosphate hydrolases"/>
    <property type="match status" value="1"/>
</dbReference>
<organism evidence="6 7">
    <name type="scientific">Chrysophaeum taylorii</name>
    <dbReference type="NCBI Taxonomy" id="2483200"/>
    <lineage>
        <taxon>Eukaryota</taxon>
        <taxon>Sar</taxon>
        <taxon>Stramenopiles</taxon>
        <taxon>Ochrophyta</taxon>
        <taxon>Pelagophyceae</taxon>
        <taxon>Pelagomonadales</taxon>
        <taxon>Pelagomonadaceae</taxon>
        <taxon>Chrysophaeum</taxon>
    </lineage>
</organism>
<dbReference type="AlphaFoldDB" id="A0AAD7XLU6"/>
<comment type="caution">
    <text evidence="6">The sequence shown here is derived from an EMBL/GenBank/DDBJ whole genome shotgun (WGS) entry which is preliminary data.</text>
</comment>
<dbReference type="Pfam" id="PF01031">
    <property type="entry name" value="Dynamin_M"/>
    <property type="match status" value="1"/>
</dbReference>
<dbReference type="Gene3D" id="1.20.120.1240">
    <property type="entry name" value="Dynamin, middle domain"/>
    <property type="match status" value="1"/>
</dbReference>
<dbReference type="SMART" id="SM00053">
    <property type="entry name" value="DYNc"/>
    <property type="match status" value="1"/>
</dbReference>
<evidence type="ECO:0000256" key="1">
    <source>
        <dbReference type="ARBA" id="ARBA00022741"/>
    </source>
</evidence>
<dbReference type="GO" id="GO:0048312">
    <property type="term" value="P:intracellular distribution of mitochondria"/>
    <property type="evidence" value="ECO:0007669"/>
    <property type="project" value="TreeGrafter"/>
</dbReference>
<evidence type="ECO:0000256" key="3">
    <source>
        <dbReference type="SAM" id="MobiDB-lite"/>
    </source>
</evidence>
<dbReference type="PANTHER" id="PTHR11566">
    <property type="entry name" value="DYNAMIN"/>
    <property type="match status" value="1"/>
</dbReference>
<dbReference type="GO" id="GO:0003924">
    <property type="term" value="F:GTPase activity"/>
    <property type="evidence" value="ECO:0007669"/>
    <property type="project" value="InterPro"/>
</dbReference>
<proteinExistence type="predicted"/>
<dbReference type="InterPro" id="IPR036034">
    <property type="entry name" value="PDZ_sf"/>
</dbReference>
<dbReference type="EMBL" id="JAQMWT010000110">
    <property type="protein sequence ID" value="KAJ8610284.1"/>
    <property type="molecule type" value="Genomic_DNA"/>
</dbReference>
<evidence type="ECO:0000313" key="6">
    <source>
        <dbReference type="EMBL" id="KAJ8610284.1"/>
    </source>
</evidence>
<dbReference type="InterPro" id="IPR022812">
    <property type="entry name" value="Dynamin"/>
</dbReference>
<reference evidence="6" key="1">
    <citation type="submission" date="2023-01" db="EMBL/GenBank/DDBJ databases">
        <title>Metagenome sequencing of chrysophaentin producing Chrysophaeum taylorii.</title>
        <authorList>
            <person name="Davison J."/>
            <person name="Bewley C."/>
        </authorList>
    </citation>
    <scope>NUCLEOTIDE SEQUENCE</scope>
    <source>
        <strain evidence="6">NIES-1699</strain>
    </source>
</reference>
<dbReference type="PRINTS" id="PR00195">
    <property type="entry name" value="DYNAMIN"/>
</dbReference>
<dbReference type="InterPro" id="IPR045063">
    <property type="entry name" value="Dynamin_N"/>
</dbReference>
<evidence type="ECO:0000313" key="7">
    <source>
        <dbReference type="Proteomes" id="UP001230188"/>
    </source>
</evidence>
<name>A0AAD7XLU6_9STRA</name>
<sequence length="737" mass="80001">MAGGDSSSALDLTYAKQVRPWLELAEDLRVLSLDSTLAVPQICVMGDESSGKSSALEALSGVPFPRGSGLVTRCPSSPHTITADSPEELTSIISRLTDSVTRNSNGFSREAIVVRLTSDEAPDLMVVDLPGIVRTTTAGQQAMVIDEINAMLGECLSQERMIILAVIPAKQDIATVDILERALRVDAEGERKLGVLTKPDLVGPGNEEEVVAVLTNVRKPLKLGYVMGITYDEASADEARFFASHGVFSRIDSRLLGTERLTASLTTLLVACIQEELAPMKRQVEMMLARVRTELRDIASFGMAATPGDRQKLFVALAQEFIRHLNDCVRGEYRDRIIVVNTSLRLYTRALVIFQELQSKIVSSAPPRFRDEHFVENLALRMEALRGRKLPGFMSAQSFYMFIQEFIDAWGPPAKMAAAQTRALANEVVRDLIGKIAAAYPALREAFEHTGASILEQTEDEAVKLVEGLITRGKDPFTINDFIQVHINKLRYDRFEAAVETAFVGVGQGGASQPGVQGGSWEATKQHVAMSIRNWYRDIHGVSSAANAEDVSAIIEAYWKLASKRFVDNACMAMPAWSSTTESSGPSAGKLQEALYRLVHDDEKLAAFFSEDATIVAKRANLGTTRDKLTKANTSVANIQGSRKPLPSKAKSSSSKNQNSPCVYVKIQAGAQGLGLQLADENDKVLTRGFRAGSLAQQSGVMLGDVLTEINGEPSAPSTTAITRTLLRDPQATNGAP</sequence>
<dbReference type="InterPro" id="IPR000375">
    <property type="entry name" value="Dynamin_stalk"/>
</dbReference>
<dbReference type="InterPro" id="IPR001478">
    <property type="entry name" value="PDZ"/>
</dbReference>
<dbReference type="GO" id="GO:0016020">
    <property type="term" value="C:membrane"/>
    <property type="evidence" value="ECO:0007669"/>
    <property type="project" value="TreeGrafter"/>
</dbReference>
<accession>A0AAD7XLU6</accession>
<dbReference type="Gene3D" id="2.30.42.10">
    <property type="match status" value="1"/>
</dbReference>
<dbReference type="InterPro" id="IPR001401">
    <property type="entry name" value="Dynamin_GTPase"/>
</dbReference>
<dbReference type="SUPFAM" id="SSF52540">
    <property type="entry name" value="P-loop containing nucleoside triphosphate hydrolases"/>
    <property type="match status" value="1"/>
</dbReference>
<dbReference type="InterPro" id="IPR027417">
    <property type="entry name" value="P-loop_NTPase"/>
</dbReference>
<dbReference type="GO" id="GO:0005739">
    <property type="term" value="C:mitochondrion"/>
    <property type="evidence" value="ECO:0007669"/>
    <property type="project" value="TreeGrafter"/>
</dbReference>
<feature type="domain" description="GED" evidence="5">
    <location>
        <begin position="548"/>
        <end position="644"/>
    </location>
</feature>
<dbReference type="Pfam" id="PF00350">
    <property type="entry name" value="Dynamin_N"/>
    <property type="match status" value="2"/>
</dbReference>
<feature type="domain" description="PDZ" evidence="4">
    <location>
        <begin position="664"/>
        <end position="714"/>
    </location>
</feature>
<dbReference type="GO" id="GO:0008017">
    <property type="term" value="F:microtubule binding"/>
    <property type="evidence" value="ECO:0007669"/>
    <property type="project" value="TreeGrafter"/>
</dbReference>
<keyword evidence="7" id="KW-1185">Reference proteome</keyword>
<dbReference type="InterPro" id="IPR020850">
    <property type="entry name" value="GED_dom"/>
</dbReference>
<dbReference type="GO" id="GO:0016559">
    <property type="term" value="P:peroxisome fission"/>
    <property type="evidence" value="ECO:0007669"/>
    <property type="project" value="TreeGrafter"/>
</dbReference>
<evidence type="ECO:0000259" key="4">
    <source>
        <dbReference type="PROSITE" id="PS50106"/>
    </source>
</evidence>
<dbReference type="PROSITE" id="PS51388">
    <property type="entry name" value="GED"/>
    <property type="match status" value="1"/>
</dbReference>
<dbReference type="CDD" id="cd08771">
    <property type="entry name" value="DLP_1"/>
    <property type="match status" value="1"/>
</dbReference>
<evidence type="ECO:0000259" key="5">
    <source>
        <dbReference type="PROSITE" id="PS51388"/>
    </source>
</evidence>
<protein>
    <submittedName>
        <fullName evidence="6">Uncharacterized protein</fullName>
    </submittedName>
</protein>
<dbReference type="Proteomes" id="UP001230188">
    <property type="component" value="Unassembled WGS sequence"/>
</dbReference>
<dbReference type="PANTHER" id="PTHR11566:SF21">
    <property type="entry name" value="DYNAMIN RELATED PROTEIN 1, ISOFORM A"/>
    <property type="match status" value="1"/>
</dbReference>
<dbReference type="SUPFAM" id="SSF50156">
    <property type="entry name" value="PDZ domain-like"/>
    <property type="match status" value="1"/>
</dbReference>